<dbReference type="SFLD" id="SFLDS00029">
    <property type="entry name" value="Radical_SAM"/>
    <property type="match status" value="1"/>
</dbReference>
<keyword evidence="11" id="KW-1185">Reference proteome</keyword>
<dbReference type="SUPFAM" id="SSF102114">
    <property type="entry name" value="Radical SAM enzymes"/>
    <property type="match status" value="1"/>
</dbReference>
<dbReference type="Gene3D" id="3.20.20.70">
    <property type="entry name" value="Aldolase class I"/>
    <property type="match status" value="1"/>
</dbReference>
<dbReference type="GO" id="GO:0006783">
    <property type="term" value="P:heme biosynthetic process"/>
    <property type="evidence" value="ECO:0007669"/>
    <property type="project" value="TreeGrafter"/>
</dbReference>
<dbReference type="EMBL" id="DF820455">
    <property type="protein sequence ID" value="GAK49508.1"/>
    <property type="molecule type" value="Genomic_DNA"/>
</dbReference>
<dbReference type="SFLD" id="SFLDF00543">
    <property type="entry name" value="alternative_heme_biosynthesis"/>
    <property type="match status" value="1"/>
</dbReference>
<dbReference type="PANTHER" id="PTHR11228">
    <property type="entry name" value="RADICAL SAM DOMAIN PROTEIN"/>
    <property type="match status" value="1"/>
</dbReference>
<evidence type="ECO:0000313" key="10">
    <source>
        <dbReference type="EMBL" id="GAK49508.1"/>
    </source>
</evidence>
<dbReference type="Proteomes" id="UP000030700">
    <property type="component" value="Unassembled WGS sequence"/>
</dbReference>
<keyword evidence="7" id="KW-0456">Lyase</keyword>
<reference evidence="10" key="1">
    <citation type="journal article" date="2015" name="PeerJ">
        <title>First genomic representation of candidate bacterial phylum KSB3 points to enhanced environmental sensing as a trigger of wastewater bulking.</title>
        <authorList>
            <person name="Sekiguchi Y."/>
            <person name="Ohashi A."/>
            <person name="Parks D.H."/>
            <person name="Yamauchi T."/>
            <person name="Tyson G.W."/>
            <person name="Hugenholtz P."/>
        </authorList>
    </citation>
    <scope>NUCLEOTIDE SEQUENCE [LARGE SCALE GENOMIC DNA]</scope>
</reference>
<dbReference type="PROSITE" id="PS51918">
    <property type="entry name" value="RADICAL_SAM"/>
    <property type="match status" value="1"/>
</dbReference>
<dbReference type="PIRSF" id="PIRSF037420">
    <property type="entry name" value="PQQ_syn_pqqE"/>
    <property type="match status" value="1"/>
</dbReference>
<evidence type="ECO:0000313" key="11">
    <source>
        <dbReference type="Proteomes" id="UP000030700"/>
    </source>
</evidence>
<evidence type="ECO:0000256" key="2">
    <source>
        <dbReference type="ARBA" id="ARBA00022485"/>
    </source>
</evidence>
<dbReference type="GO" id="GO:0003824">
    <property type="term" value="F:catalytic activity"/>
    <property type="evidence" value="ECO:0007669"/>
    <property type="project" value="InterPro"/>
</dbReference>
<dbReference type="PANTHER" id="PTHR11228:SF7">
    <property type="entry name" value="PQQA PEPTIDE CYCLASE"/>
    <property type="match status" value="1"/>
</dbReference>
<dbReference type="CDD" id="cd01335">
    <property type="entry name" value="Radical_SAM"/>
    <property type="match status" value="1"/>
</dbReference>
<dbReference type="InterPro" id="IPR013785">
    <property type="entry name" value="Aldolase_TIM"/>
</dbReference>
<evidence type="ECO:0000256" key="1">
    <source>
        <dbReference type="ARBA" id="ARBA00001966"/>
    </source>
</evidence>
<keyword evidence="8" id="KW-1133">Transmembrane helix</keyword>
<feature type="domain" description="Radical SAM core" evidence="9">
    <location>
        <begin position="72"/>
        <end position="286"/>
    </location>
</feature>
<dbReference type="SFLD" id="SFLDG01385">
    <property type="entry name" value="heme_carboxy_lyase_like"/>
    <property type="match status" value="1"/>
</dbReference>
<sequence length="431" mass="48219">MVQVRFLHEKVKIRNGNRTLIGLISQISPISVLFFLMISISRLYCGNISTTDALRYGREAEKLPPHLLHYSQDKKPVVVFNCTKRCNLRCVHCYSHSTGEPGADELTTAEAKALIDDLAQFGSPVVLFSGGEPLLRPDLLELIDHAVAKGRRAVISTNGTLITPDLAKRLKRVKLSYVGVSLDGVAGTNDAFRGVPGAFDKALAGIRNCLQEGIKVGLRFTINKRNAAEIEPIFRLLEAEQIPRVCFYHLVYAGRGSQLIDEALPLEQTRAIVDQIIDLTADLSRRGMEKEVLTVDNHCDAPYLYLRMLREQHPRADEVFRLLQFNGGNSSGIGIGCVSWDGAVHADQFWRHDSFGNVRERPFSAIWTDTTHPLMAKLKDRKPYLKGRCATCRWLNICNGNFRVRAEAVTGDLWACDPACYLTDEEIRQAE</sequence>
<keyword evidence="5" id="KW-0408">Iron</keyword>
<dbReference type="HOGENOM" id="CLU_009273_4_0_0"/>
<gene>
    <name evidence="10" type="ORF">U14_00730</name>
</gene>
<feature type="transmembrane region" description="Helical" evidence="8">
    <location>
        <begin position="20"/>
        <end position="40"/>
    </location>
</feature>
<keyword evidence="8" id="KW-0812">Transmembrane</keyword>
<organism evidence="10">
    <name type="scientific">Candidatus Moduliflexus flocculans</name>
    <dbReference type="NCBI Taxonomy" id="1499966"/>
    <lineage>
        <taxon>Bacteria</taxon>
        <taxon>Candidatus Moduliflexota</taxon>
        <taxon>Candidatus Moduliflexia</taxon>
        <taxon>Candidatus Moduliflexales</taxon>
        <taxon>Candidatus Moduliflexaceae</taxon>
    </lineage>
</organism>
<proteinExistence type="predicted"/>
<dbReference type="InterPro" id="IPR058240">
    <property type="entry name" value="rSAM_sf"/>
</dbReference>
<protein>
    <submittedName>
        <fullName evidence="10">Radical SAM domain protein</fullName>
    </submittedName>
</protein>
<dbReference type="Pfam" id="PF04055">
    <property type="entry name" value="Radical_SAM"/>
    <property type="match status" value="1"/>
</dbReference>
<comment type="cofactor">
    <cofactor evidence="1">
        <name>[4Fe-4S] cluster</name>
        <dbReference type="ChEBI" id="CHEBI:49883"/>
    </cofactor>
</comment>
<dbReference type="InterPro" id="IPR034479">
    <property type="entry name" value="AhbC-like"/>
</dbReference>
<dbReference type="InterPro" id="IPR023885">
    <property type="entry name" value="4Fe4S-binding_SPASM_dom"/>
</dbReference>
<keyword evidence="2" id="KW-0004">4Fe-4S</keyword>
<keyword evidence="3" id="KW-0949">S-adenosyl-L-methionine</keyword>
<dbReference type="InterPro" id="IPR017200">
    <property type="entry name" value="PqqE-like"/>
</dbReference>
<evidence type="ECO:0000256" key="3">
    <source>
        <dbReference type="ARBA" id="ARBA00022691"/>
    </source>
</evidence>
<evidence type="ECO:0000256" key="4">
    <source>
        <dbReference type="ARBA" id="ARBA00022723"/>
    </source>
</evidence>
<evidence type="ECO:0000259" key="9">
    <source>
        <dbReference type="PROSITE" id="PS51918"/>
    </source>
</evidence>
<dbReference type="FunFam" id="3.20.20.70:FF:000188">
    <property type="entry name" value="Mycofactocin radical SAM maturase MftC"/>
    <property type="match status" value="1"/>
</dbReference>
<keyword evidence="6" id="KW-0411">Iron-sulfur</keyword>
<dbReference type="InterPro" id="IPR006638">
    <property type="entry name" value="Elp3/MiaA/NifB-like_rSAM"/>
</dbReference>
<dbReference type="GO" id="GO:0051539">
    <property type="term" value="F:4 iron, 4 sulfur cluster binding"/>
    <property type="evidence" value="ECO:0007669"/>
    <property type="project" value="UniProtKB-KW"/>
</dbReference>
<dbReference type="AlphaFoldDB" id="A0A0S6VU40"/>
<dbReference type="InterPro" id="IPR050377">
    <property type="entry name" value="Radical_SAM_PqqE_MftC-like"/>
</dbReference>
<evidence type="ECO:0000256" key="6">
    <source>
        <dbReference type="ARBA" id="ARBA00023014"/>
    </source>
</evidence>
<evidence type="ECO:0000256" key="7">
    <source>
        <dbReference type="ARBA" id="ARBA00023239"/>
    </source>
</evidence>
<evidence type="ECO:0000256" key="5">
    <source>
        <dbReference type="ARBA" id="ARBA00023004"/>
    </source>
</evidence>
<dbReference type="GO" id="GO:0046872">
    <property type="term" value="F:metal ion binding"/>
    <property type="evidence" value="ECO:0007669"/>
    <property type="project" value="UniProtKB-KW"/>
</dbReference>
<dbReference type="InterPro" id="IPR034480">
    <property type="entry name" value="Heme_synthase-like"/>
</dbReference>
<dbReference type="NCBIfam" id="TIGR04546">
    <property type="entry name" value="rSAM_ahbC_deAc"/>
    <property type="match status" value="1"/>
</dbReference>
<keyword evidence="4" id="KW-0479">Metal-binding</keyword>
<dbReference type="STRING" id="1499966.U14_00730"/>
<dbReference type="CDD" id="cd21123">
    <property type="entry name" value="SPASM_MftC-like"/>
    <property type="match status" value="1"/>
</dbReference>
<dbReference type="SFLD" id="SFLDG01386">
    <property type="entry name" value="main_SPASM_domain-containing"/>
    <property type="match status" value="1"/>
</dbReference>
<accession>A0A0S6VU40</accession>
<keyword evidence="8" id="KW-0472">Membrane</keyword>
<dbReference type="SFLD" id="SFLDG01067">
    <property type="entry name" value="SPASM/twitch_domain_containing"/>
    <property type="match status" value="1"/>
</dbReference>
<dbReference type="InterPro" id="IPR007197">
    <property type="entry name" value="rSAM"/>
</dbReference>
<dbReference type="NCBIfam" id="TIGR04085">
    <property type="entry name" value="rSAM_more_4Fe4S"/>
    <property type="match status" value="1"/>
</dbReference>
<dbReference type="InterPro" id="IPR030894">
    <property type="entry name" value="Ahb_Proteobacteria"/>
</dbReference>
<name>A0A0S6VU40_9BACT</name>
<dbReference type="SMART" id="SM00729">
    <property type="entry name" value="Elp3"/>
    <property type="match status" value="1"/>
</dbReference>
<evidence type="ECO:0000256" key="8">
    <source>
        <dbReference type="SAM" id="Phobius"/>
    </source>
</evidence>